<comment type="subcellular location">
    <subcellularLocation>
        <location evidence="3">Cytoplasm</location>
        <location evidence="3">Cell cortex</location>
    </subcellularLocation>
    <subcellularLocation>
        <location evidence="1">Cytoplasm</location>
        <location evidence="1">Cytoskeleton</location>
        <location evidence="1">Microtubule organizing center</location>
        <location evidence="1">Centrosome</location>
        <location evidence="1">Centriole</location>
    </subcellularLocation>
    <subcellularLocation>
        <location evidence="2">Cytoplasm</location>
        <location evidence="2">Cytoskeleton</location>
        <location evidence="2">Spindle</location>
    </subcellularLocation>
</comment>
<dbReference type="InterPro" id="IPR036859">
    <property type="entry name" value="CAP-Gly_dom_sf"/>
</dbReference>
<feature type="compositionally biased region" description="Low complexity" evidence="14">
    <location>
        <begin position="92"/>
        <end position="105"/>
    </location>
</feature>
<dbReference type="SMART" id="SM01052">
    <property type="entry name" value="CAP_GLY"/>
    <property type="match status" value="1"/>
</dbReference>
<feature type="compositionally biased region" description="Basic and acidic residues" evidence="14">
    <location>
        <begin position="277"/>
        <end position="287"/>
    </location>
</feature>
<feature type="compositionally biased region" description="Polar residues" evidence="14">
    <location>
        <begin position="108"/>
        <end position="118"/>
    </location>
</feature>
<keyword evidence="8" id="KW-0498">Mitosis</keyword>
<feature type="coiled-coil region" evidence="13">
    <location>
        <begin position="439"/>
        <end position="518"/>
    </location>
</feature>
<keyword evidence="12" id="KW-0131">Cell cycle</keyword>
<evidence type="ECO:0000313" key="16">
    <source>
        <dbReference type="EMBL" id="CAI6255130.1"/>
    </source>
</evidence>
<dbReference type="InterPro" id="IPR022157">
    <property type="entry name" value="Dynactin"/>
</dbReference>
<dbReference type="Pfam" id="PF10506">
    <property type="entry name" value="USHBP1_PDZ-bd"/>
    <property type="match status" value="1"/>
</dbReference>
<dbReference type="InterPro" id="IPR019536">
    <property type="entry name" value="USHBP1_PDZ-bd"/>
</dbReference>
<evidence type="ECO:0000256" key="12">
    <source>
        <dbReference type="ARBA" id="ARBA00023306"/>
    </source>
</evidence>
<feature type="coiled-coil region" evidence="13">
    <location>
        <begin position="615"/>
        <end position="642"/>
    </location>
</feature>
<feature type="compositionally biased region" description="Low complexity" evidence="14">
    <location>
        <begin position="188"/>
        <end position="203"/>
    </location>
</feature>
<dbReference type="PROSITE" id="PS00845">
    <property type="entry name" value="CAP_GLY_1"/>
    <property type="match status" value="1"/>
</dbReference>
<dbReference type="Pfam" id="PF01302">
    <property type="entry name" value="CAP_GLY"/>
    <property type="match status" value="1"/>
</dbReference>
<protein>
    <recommendedName>
        <fullName evidence="15">CAP-Gly domain-containing protein</fullName>
    </recommendedName>
</protein>
<keyword evidence="17" id="KW-1185">Reference proteome</keyword>
<evidence type="ECO:0000313" key="17">
    <source>
        <dbReference type="Proteomes" id="UP001152607"/>
    </source>
</evidence>
<reference evidence="16" key="1">
    <citation type="submission" date="2023-01" db="EMBL/GenBank/DDBJ databases">
        <authorList>
            <person name="Van Ghelder C."/>
            <person name="Rancurel C."/>
        </authorList>
    </citation>
    <scope>NUCLEOTIDE SEQUENCE</scope>
    <source>
        <strain evidence="16">CNCM I-4278</strain>
    </source>
</reference>
<dbReference type="InterPro" id="IPR000938">
    <property type="entry name" value="CAP-Gly_domain"/>
</dbReference>
<dbReference type="PROSITE" id="PS50245">
    <property type="entry name" value="CAP_GLY_2"/>
    <property type="match status" value="1"/>
</dbReference>
<evidence type="ECO:0000256" key="5">
    <source>
        <dbReference type="ARBA" id="ARBA00022490"/>
    </source>
</evidence>
<dbReference type="GO" id="GO:0030286">
    <property type="term" value="C:dynein complex"/>
    <property type="evidence" value="ECO:0007669"/>
    <property type="project" value="UniProtKB-KW"/>
</dbReference>
<evidence type="ECO:0000256" key="14">
    <source>
        <dbReference type="SAM" id="MobiDB-lite"/>
    </source>
</evidence>
<evidence type="ECO:0000256" key="11">
    <source>
        <dbReference type="ARBA" id="ARBA00023212"/>
    </source>
</evidence>
<feature type="region of interest" description="Disordered" evidence="14">
    <location>
        <begin position="74"/>
        <end position="304"/>
    </location>
</feature>
<feature type="compositionally biased region" description="Acidic residues" evidence="14">
    <location>
        <begin position="1179"/>
        <end position="1190"/>
    </location>
</feature>
<dbReference type="GO" id="GO:0005814">
    <property type="term" value="C:centriole"/>
    <property type="evidence" value="ECO:0007669"/>
    <property type="project" value="UniProtKB-SubCell"/>
</dbReference>
<gene>
    <name evidence="16" type="ORF">PDIGIT_LOCUS1125</name>
</gene>
<keyword evidence="6" id="KW-0132">Cell division</keyword>
<feature type="compositionally biased region" description="Polar residues" evidence="14">
    <location>
        <begin position="1070"/>
        <end position="1080"/>
    </location>
</feature>
<evidence type="ECO:0000256" key="1">
    <source>
        <dbReference type="ARBA" id="ARBA00004114"/>
    </source>
</evidence>
<feature type="region of interest" description="Disordered" evidence="14">
    <location>
        <begin position="1070"/>
        <end position="1100"/>
    </location>
</feature>
<evidence type="ECO:0000256" key="6">
    <source>
        <dbReference type="ARBA" id="ARBA00022618"/>
    </source>
</evidence>
<proteinExistence type="inferred from homology"/>
<evidence type="ECO:0000256" key="2">
    <source>
        <dbReference type="ARBA" id="ARBA00004186"/>
    </source>
</evidence>
<dbReference type="Pfam" id="PF12455">
    <property type="entry name" value="Dynactin"/>
    <property type="match status" value="1"/>
</dbReference>
<comment type="caution">
    <text evidence="16">The sequence shown here is derived from an EMBL/GenBank/DDBJ whole genome shotgun (WGS) entry which is preliminary data.</text>
</comment>
<dbReference type="SUPFAM" id="SSF74924">
    <property type="entry name" value="Cap-Gly domain"/>
    <property type="match status" value="1"/>
</dbReference>
<dbReference type="Proteomes" id="UP001152607">
    <property type="component" value="Unassembled WGS sequence"/>
</dbReference>
<feature type="region of interest" description="Disordered" evidence="14">
    <location>
        <begin position="1176"/>
        <end position="1207"/>
    </location>
</feature>
<dbReference type="Gene3D" id="2.30.30.190">
    <property type="entry name" value="CAP Gly-rich-like domain"/>
    <property type="match status" value="1"/>
</dbReference>
<dbReference type="PANTHER" id="PTHR18916">
    <property type="entry name" value="DYNACTIN 1-RELATED MICROTUBULE-BINDING"/>
    <property type="match status" value="1"/>
</dbReference>
<feature type="compositionally biased region" description="Low complexity" evidence="14">
    <location>
        <begin position="119"/>
        <end position="133"/>
    </location>
</feature>
<feature type="compositionally biased region" description="Low complexity" evidence="14">
    <location>
        <begin position="1081"/>
        <end position="1098"/>
    </location>
</feature>
<sequence>MDFDVGDVVRTANNRLGTVRYIGGVTGKPDTWVGLELDGPEGKNDGSVQGERYFDCPPLHGIFTKYSDITQLVSPASAPAPSPSPAPRKPPSRLGAKPPAKAPAARQPSATTTRSQRLSSVGSASAATGTRSPTKPPSRLSGVLSPTKPPSRLSGVASPTKPAPRRLSGAKPLTQSRPSLSQTRSPAPGTTRPSSQTSRPSSGIAATKSAAPPPLAKRQSLGGSSAGGIRPGLARKPSATPSATSSISATSRNAGASSTTSAASKTPKDPASQALETKIRQLEKQHAEQQTTIEELMPYKTKSEKHEALALKVSKKYQESHQELQEAKREASSATAELEKAREEFEINLESAILDKETAEVERDQLLDQTEVLKATIEELQLDKEIYEAEAEASLIVDDDMSDEQAQTVHIRKLQAENKRLRSVIVDFRDIDKERQADTKRLRNELEVTTESAEESTKQCTELSLKVEQHESTITTLQEQLDANNEWEEMFEELTHRVSDLEEKNTRQSLEIKELEMVNEVSTETIAEYVEFTNDLQAEAGLRETELAEMSRELEQERIQNAQKDTTLAKYSEAFSDFQNQLQDQDMQQLMSEEKAQGMTDKFNKMMDLHRTLQADRAKETAKTIETELTKLSEREAREELEILKNYLPETSVDYMDSSLRTYFRAKKIAYKASLVGSVLTGMETFTNEGTEKVLTNVYRHDTVHHLDYIRSHGEHFVATLANCTLEQFRRAVTEYEDISVVETTIERTLDNLKRDELNMKDLSESVRGTDKIMRGITSISQRLSSVRPDNDLVLYVSLLRSSLERIRASFDAVKQYTQLVADFEPETEDRLDALVERLRKPQTTALECISVVGKLSQALLTLQSDDLYPQFPSGAQEVLEISESLSSYADKAHEFTRQVIAFDPNEEEEDETPSIDIEELTAAVDKAMKVFSPKDMDSILKDIKSSVTHWYEYASVLNNTAEIERLPSPWVVRAQEIEASKKHAIDSEKKLQLLTAEHQSTLIQIREREEIIDTKDLEIEHLRAKHKEAITKTENLDALQKELQETKTEQATHKRELKKYVEEIEQLRQNAAETQRASPNASTANAGSADNSNNAAAPTTVQKIEKPALDKEHLSGSFATFINALKQENTWLRQRESAKSMERVADFLPPLRKAPDSRDRVAKAEELLEMAWTLPSFSEEEDSEEEDVADEKVKTTAPRPAKRGSSLRLVSNEESAFMEDLCFLDLEPVADGFEELLLAEMMN</sequence>
<keyword evidence="7" id="KW-0493">Microtubule</keyword>
<evidence type="ECO:0000256" key="13">
    <source>
        <dbReference type="SAM" id="Coils"/>
    </source>
</evidence>
<name>A0A9W4XPQ8_9PLEO</name>
<keyword evidence="5" id="KW-0963">Cytoplasm</keyword>
<organism evidence="16 17">
    <name type="scientific">Periconia digitata</name>
    <dbReference type="NCBI Taxonomy" id="1303443"/>
    <lineage>
        <taxon>Eukaryota</taxon>
        <taxon>Fungi</taxon>
        <taxon>Dikarya</taxon>
        <taxon>Ascomycota</taxon>
        <taxon>Pezizomycotina</taxon>
        <taxon>Dothideomycetes</taxon>
        <taxon>Pleosporomycetidae</taxon>
        <taxon>Pleosporales</taxon>
        <taxon>Massarineae</taxon>
        <taxon>Periconiaceae</taxon>
        <taxon>Periconia</taxon>
    </lineage>
</organism>
<evidence type="ECO:0000256" key="4">
    <source>
        <dbReference type="ARBA" id="ARBA00011010"/>
    </source>
</evidence>
<feature type="compositionally biased region" description="Low complexity" evidence="14">
    <location>
        <begin position="237"/>
        <end position="265"/>
    </location>
</feature>
<keyword evidence="10 13" id="KW-0175">Coiled coil</keyword>
<dbReference type="PANTHER" id="PTHR18916:SF6">
    <property type="entry name" value="DYNACTIN SUBUNIT 1"/>
    <property type="match status" value="1"/>
</dbReference>
<keyword evidence="9" id="KW-0243">Dynein</keyword>
<dbReference type="OrthoDB" id="2130750at2759"/>
<feature type="domain" description="CAP-Gly" evidence="15">
    <location>
        <begin position="23"/>
        <end position="65"/>
    </location>
</feature>
<keyword evidence="11" id="KW-0206">Cytoskeleton</keyword>
<feature type="compositionally biased region" description="Polar residues" evidence="14">
    <location>
        <begin position="173"/>
        <end position="185"/>
    </location>
</feature>
<evidence type="ECO:0000256" key="9">
    <source>
        <dbReference type="ARBA" id="ARBA00023017"/>
    </source>
</evidence>
<dbReference type="EMBL" id="CAOQHR010000001">
    <property type="protein sequence ID" value="CAI6255130.1"/>
    <property type="molecule type" value="Genomic_DNA"/>
</dbReference>
<comment type="similarity">
    <text evidence="4">Belongs to the dynactin 150 kDa subunit family.</text>
</comment>
<evidence type="ECO:0000256" key="3">
    <source>
        <dbReference type="ARBA" id="ARBA00004544"/>
    </source>
</evidence>
<feature type="compositionally biased region" description="Pro residues" evidence="14">
    <location>
        <begin position="78"/>
        <end position="89"/>
    </location>
</feature>
<dbReference type="GO" id="GO:0005874">
    <property type="term" value="C:microtubule"/>
    <property type="evidence" value="ECO:0007669"/>
    <property type="project" value="UniProtKB-KW"/>
</dbReference>
<evidence type="ECO:0000256" key="8">
    <source>
        <dbReference type="ARBA" id="ARBA00022776"/>
    </source>
</evidence>
<evidence type="ECO:0000256" key="7">
    <source>
        <dbReference type="ARBA" id="ARBA00022701"/>
    </source>
</evidence>
<evidence type="ECO:0000259" key="15">
    <source>
        <dbReference type="PROSITE" id="PS50245"/>
    </source>
</evidence>
<evidence type="ECO:0000256" key="10">
    <source>
        <dbReference type="ARBA" id="ARBA00023054"/>
    </source>
</evidence>
<dbReference type="GO" id="GO:0005819">
    <property type="term" value="C:spindle"/>
    <property type="evidence" value="ECO:0007669"/>
    <property type="project" value="UniProtKB-SubCell"/>
</dbReference>
<dbReference type="GO" id="GO:0051301">
    <property type="term" value="P:cell division"/>
    <property type="evidence" value="ECO:0007669"/>
    <property type="project" value="UniProtKB-KW"/>
</dbReference>
<accession>A0A9W4XPQ8</accession>
<dbReference type="AlphaFoldDB" id="A0A9W4XPQ8"/>